<dbReference type="Gene3D" id="2.130.10.30">
    <property type="entry name" value="Regulator of chromosome condensation 1/beta-lactamase-inhibitor protein II"/>
    <property type="match status" value="2"/>
</dbReference>
<dbReference type="InterPro" id="IPR000408">
    <property type="entry name" value="Reg_chr_condens"/>
</dbReference>
<name>A0A6J7ETW2_9ZZZZ</name>
<dbReference type="PANTHER" id="PTHR45982">
    <property type="entry name" value="REGULATOR OF CHROMOSOME CONDENSATION"/>
    <property type="match status" value="1"/>
</dbReference>
<dbReference type="AlphaFoldDB" id="A0A6J7ETW2"/>
<sequence length="870" mass="92376">MSRNLLNAVDTDGKVWRVPLSINFIPGDAEAISIQNAIEIKGYGSKAVIKASNEDIYFSSYAGCDFGLVTKPAGTTMLDVAPYSRNSSMIAMTDTSRNVWTASIEQGTGVFQPGTWTKLAAIDAVRTSSSDTPTLFASAPNYIGFASERVFTTDGDYYTNGTCGTGTARLYSTGQFGSTYFSDSILLGSSTAFVGSNSPVAFTSGQTLAGENGDNLVFKLTNPRSSCFTGASQLTASADLDGNGTYETVATPTNESGTYSFIITATAPSSGRRTYSFKVETPIGTSKIFTVNVGIYGSSSSLAVTARSKVFNTGGDTSIAIGTDGYAYAWGGAMNFMNILTTTPPRTTLKPTKVQIPGNPQIIDGATYSNWDYDQDYGLLVVDASGKVWSWGTRRNMDAPSSTFALGDVPITPTQVSSLSNVVVKRISVSSSGQRTLALSNSGNVYQWDSNNRTPTLVPGLAGITIKNIWASNDLYAALSTSGELYTWGGYGFNLGRMMTNGSGYYWETSNNPDSATITDPIADVSAGLSKGSQLNTALTTTGKLFSWGNFKSSQVYIPEQTVLPGGRTPVAIGSNGYTLMVFASDKTWWTQALDVNRNITYYQVNMVSADISNTFSEFSEGTGTGFISTNSNLYTFGNNNPGTCGPVGSLNRVMSDGQFGSIFADDSIDIQINGNDISRPIINNYFEVIASSRCFGATGVTVSTEMSVQGTVGEYKLSTAQDGSSITSYNKYYTSVNGPLTITVRATNSAGVVATQSFYTLVVPLPPAGRQIGVSINSGARYANSSNVLLDLVWPDGVYKIYVSNDGGFAPGTVTEIDLQSQISWVLPPQAVIPLPSIVYARFGDSTAYYFDDIILDAISPVLTFAAAK</sequence>
<dbReference type="InterPro" id="IPR009091">
    <property type="entry name" value="RCC1/BLIP-II"/>
</dbReference>
<dbReference type="PANTHER" id="PTHR45982:SF1">
    <property type="entry name" value="REGULATOR OF CHROMOSOME CONDENSATION"/>
    <property type="match status" value="1"/>
</dbReference>
<reference evidence="1" key="1">
    <citation type="submission" date="2020-05" db="EMBL/GenBank/DDBJ databases">
        <authorList>
            <person name="Chiriac C."/>
            <person name="Salcher M."/>
            <person name="Ghai R."/>
            <person name="Kavagutti S V."/>
        </authorList>
    </citation>
    <scope>NUCLEOTIDE SEQUENCE</scope>
</reference>
<organism evidence="1">
    <name type="scientific">freshwater metagenome</name>
    <dbReference type="NCBI Taxonomy" id="449393"/>
    <lineage>
        <taxon>unclassified sequences</taxon>
        <taxon>metagenomes</taxon>
        <taxon>ecological metagenomes</taxon>
    </lineage>
</organism>
<gene>
    <name evidence="1" type="ORF">UFOPK3482_00820</name>
</gene>
<dbReference type="SUPFAM" id="SSF50985">
    <property type="entry name" value="RCC1/BLIP-II"/>
    <property type="match status" value="1"/>
</dbReference>
<accession>A0A6J7ETW2</accession>
<dbReference type="PROSITE" id="PS50012">
    <property type="entry name" value="RCC1_3"/>
    <property type="match status" value="1"/>
</dbReference>
<dbReference type="InterPro" id="IPR051553">
    <property type="entry name" value="Ran_GTPase-activating"/>
</dbReference>
<proteinExistence type="predicted"/>
<evidence type="ECO:0000313" key="1">
    <source>
        <dbReference type="EMBL" id="CAB4886576.1"/>
    </source>
</evidence>
<protein>
    <submittedName>
        <fullName evidence="1">Unannotated protein</fullName>
    </submittedName>
</protein>
<dbReference type="EMBL" id="CAFBLZ010000066">
    <property type="protein sequence ID" value="CAB4886576.1"/>
    <property type="molecule type" value="Genomic_DNA"/>
</dbReference>